<proteinExistence type="predicted"/>
<keyword evidence="3" id="KW-0472">Membrane</keyword>
<dbReference type="AlphaFoldDB" id="A0A1T4NV98"/>
<sequence>MEQRRNITRDMYYVDGSTVRKRDIYYSAAPAYTPGRRPSGYPERRYSQMPARGPQRRVADPERRVERRPVKNNKPVTYRKSAIKARNSLAFDFKYTFFLALAMIIMIASCANMIRMQSEIDDRKSKIASLQSEIREVKADNEAFENSLSNTYTLDEIRDIAVNELGMVYSEKGQIVYYDATSEDYVNQYRNVPGDD</sequence>
<organism evidence="4 5">
    <name type="scientific">Eubacterium ruminantium</name>
    <dbReference type="NCBI Taxonomy" id="42322"/>
    <lineage>
        <taxon>Bacteria</taxon>
        <taxon>Bacillati</taxon>
        <taxon>Bacillota</taxon>
        <taxon>Clostridia</taxon>
        <taxon>Eubacteriales</taxon>
        <taxon>Eubacteriaceae</taxon>
        <taxon>Eubacterium</taxon>
    </lineage>
</organism>
<evidence type="ECO:0000313" key="5">
    <source>
        <dbReference type="Proteomes" id="UP000189857"/>
    </source>
</evidence>
<reference evidence="4 5" key="1">
    <citation type="submission" date="2017-02" db="EMBL/GenBank/DDBJ databases">
        <authorList>
            <person name="Peterson S.W."/>
        </authorList>
    </citation>
    <scope>NUCLEOTIDE SEQUENCE [LARGE SCALE GENOMIC DNA]</scope>
    <source>
        <strain evidence="4 5">ATCC 17233</strain>
    </source>
</reference>
<keyword evidence="5" id="KW-1185">Reference proteome</keyword>
<evidence type="ECO:0008006" key="6">
    <source>
        <dbReference type="Google" id="ProtNLM"/>
    </source>
</evidence>
<evidence type="ECO:0000256" key="2">
    <source>
        <dbReference type="SAM" id="MobiDB-lite"/>
    </source>
</evidence>
<evidence type="ECO:0000256" key="1">
    <source>
        <dbReference type="SAM" id="Coils"/>
    </source>
</evidence>
<accession>A0A1T4NV98</accession>
<keyword evidence="1" id="KW-0175">Coiled coil</keyword>
<feature type="transmembrane region" description="Helical" evidence="3">
    <location>
        <begin position="95"/>
        <end position="114"/>
    </location>
</feature>
<feature type="coiled-coil region" evidence="1">
    <location>
        <begin position="113"/>
        <end position="147"/>
    </location>
</feature>
<dbReference type="Proteomes" id="UP000189857">
    <property type="component" value="Unassembled WGS sequence"/>
</dbReference>
<dbReference type="RefSeq" id="WP_078787553.1">
    <property type="nucleotide sequence ID" value="NZ_CACZYW010000012.1"/>
</dbReference>
<protein>
    <recommendedName>
        <fullName evidence="6">Cell division protein FtsL</fullName>
    </recommendedName>
</protein>
<dbReference type="EMBL" id="FUXA01000010">
    <property type="protein sequence ID" value="SJZ83209.1"/>
    <property type="molecule type" value="Genomic_DNA"/>
</dbReference>
<feature type="region of interest" description="Disordered" evidence="2">
    <location>
        <begin position="31"/>
        <end position="68"/>
    </location>
</feature>
<feature type="compositionally biased region" description="Basic and acidic residues" evidence="2">
    <location>
        <begin position="57"/>
        <end position="68"/>
    </location>
</feature>
<dbReference type="OrthoDB" id="1778647at2"/>
<evidence type="ECO:0000313" key="4">
    <source>
        <dbReference type="EMBL" id="SJZ83209.1"/>
    </source>
</evidence>
<gene>
    <name evidence="4" type="ORF">SAMN02745110_01722</name>
</gene>
<evidence type="ECO:0000256" key="3">
    <source>
        <dbReference type="SAM" id="Phobius"/>
    </source>
</evidence>
<keyword evidence="3" id="KW-0812">Transmembrane</keyword>
<name>A0A1T4NV98_9FIRM</name>
<keyword evidence="3" id="KW-1133">Transmembrane helix</keyword>